<evidence type="ECO:0000259" key="11">
    <source>
        <dbReference type="PROSITE" id="PS50929"/>
    </source>
</evidence>
<sequence length="746" mass="82537">MPTRRILLKFAKPYPGLILLTIILGFSGALFNGISTALIVPVILRIVGQPVDLKGAPGLLKAIMTPFDNVPENYRIAAMAGAIILTIALKNLATYTSTLSSSSLTRRLTADMREAGIDLLLNIDIDYYAKTKVGDLINRLGGEIGRAASYVGNIIKLVIVSVTISVFVCLLLSISWQLTIMATILLSLVTLVNQFAISRSRKFGKILSEMSKAYSIAVLETLNGIRLVKTTANERKEFNRIQRLIRERESADFKAQMNSNAITPLSEFLGVTSLLIIVLLSKTFFADQISTLSAVLLTYLLILLRLLPLVSQLNSLRSGFAGMNASVDSVTELLRLDDKPFLINGKIAYNGLQTGINFKSVSFTYPGHDKQVLKDVTLTLPRGTTLALVGGSGAGKSTLADLLPRFYDPTGGCITLDDVDLREFDITSIRKCMGVVSQDTFLFNNSVRNNIAYGKQEATEEEVVAAAKRANAYEFISKLPQQFDTMIGDRGVMLSGGQRQRLAIARALLQNPDILILDEATSALDTVSERLVQAALEELSRDRTTLVIAHRLSTVRKADQIAVLEQGKVVEVGTHEELLQKGGYYSRLYGMQFSNNSETTNKTNQSLLRISHEIRTRLHSMIGVLRLLLDDVTNNSQEHQELIQDSYKSAFKIINTLDIFEDSLQQQVHYLSTSLLEDNQNNNTLIVHLKNINEFRIQFNNILVSLRSLTDSTGELEQSEYLLLKESLNVSMNLLDCLENVETGIF</sequence>
<protein>
    <recommendedName>
        <fullName evidence="3">histidine kinase</fullName>
        <ecNumber evidence="3">2.7.13.3</ecNumber>
    </recommendedName>
</protein>
<dbReference type="PROSITE" id="PS50893">
    <property type="entry name" value="ABC_TRANSPORTER_2"/>
    <property type="match status" value="1"/>
</dbReference>
<keyword evidence="5" id="KW-0547">Nucleotide-binding</keyword>
<dbReference type="Gene3D" id="1.20.1560.10">
    <property type="entry name" value="ABC transporter type 1, transmembrane domain"/>
    <property type="match status" value="1"/>
</dbReference>
<dbReference type="SUPFAM" id="SSF52540">
    <property type="entry name" value="P-loop containing nucleoside triphosphate hydrolases"/>
    <property type="match status" value="1"/>
</dbReference>
<dbReference type="Pfam" id="PF00664">
    <property type="entry name" value="ABC_membrane"/>
    <property type="match status" value="1"/>
</dbReference>
<keyword evidence="8 9" id="KW-0472">Membrane</keyword>
<evidence type="ECO:0000256" key="2">
    <source>
        <dbReference type="ARBA" id="ARBA00004651"/>
    </source>
</evidence>
<feature type="transmembrane region" description="Helical" evidence="9">
    <location>
        <begin position="154"/>
        <end position="174"/>
    </location>
</feature>
<dbReference type="SUPFAM" id="SSF47384">
    <property type="entry name" value="Homodimeric domain of signal transducing histidine kinase"/>
    <property type="match status" value="1"/>
</dbReference>
<dbReference type="InterPro" id="IPR003593">
    <property type="entry name" value="AAA+_ATPase"/>
</dbReference>
<dbReference type="InterPro" id="IPR036640">
    <property type="entry name" value="ABC1_TM_sf"/>
</dbReference>
<keyword evidence="7 9" id="KW-1133">Transmembrane helix</keyword>
<evidence type="ECO:0000313" key="13">
    <source>
        <dbReference type="Proteomes" id="UP000621307"/>
    </source>
</evidence>
<dbReference type="InterPro" id="IPR017871">
    <property type="entry name" value="ABC_transporter-like_CS"/>
</dbReference>
<feature type="domain" description="ABC transporter" evidence="10">
    <location>
        <begin position="356"/>
        <end position="591"/>
    </location>
</feature>
<keyword evidence="6 12" id="KW-0067">ATP-binding</keyword>
<keyword evidence="4 9" id="KW-0812">Transmembrane</keyword>
<feature type="transmembrane region" description="Helical" evidence="9">
    <location>
        <begin position="16"/>
        <end position="44"/>
    </location>
</feature>
<dbReference type="EMBL" id="JACJQL010000027">
    <property type="protein sequence ID" value="MBD2253159.1"/>
    <property type="molecule type" value="Genomic_DNA"/>
</dbReference>
<feature type="transmembrane region" description="Helical" evidence="9">
    <location>
        <begin position="291"/>
        <end position="310"/>
    </location>
</feature>
<evidence type="ECO:0000256" key="7">
    <source>
        <dbReference type="ARBA" id="ARBA00022989"/>
    </source>
</evidence>
<comment type="caution">
    <text evidence="12">The sequence shown here is derived from an EMBL/GenBank/DDBJ whole genome shotgun (WGS) entry which is preliminary data.</text>
</comment>
<dbReference type="Gene3D" id="3.40.50.300">
    <property type="entry name" value="P-loop containing nucleotide triphosphate hydrolases"/>
    <property type="match status" value="1"/>
</dbReference>
<evidence type="ECO:0000256" key="1">
    <source>
        <dbReference type="ARBA" id="ARBA00000085"/>
    </source>
</evidence>
<evidence type="ECO:0000259" key="10">
    <source>
        <dbReference type="PROSITE" id="PS50893"/>
    </source>
</evidence>
<dbReference type="Pfam" id="PF00005">
    <property type="entry name" value="ABC_tran"/>
    <property type="match status" value="1"/>
</dbReference>
<feature type="transmembrane region" description="Helical" evidence="9">
    <location>
        <begin position="74"/>
        <end position="93"/>
    </location>
</feature>
<organism evidence="12 13">
    <name type="scientific">Nostoc parmelioides FACHB-3921</name>
    <dbReference type="NCBI Taxonomy" id="2692909"/>
    <lineage>
        <taxon>Bacteria</taxon>
        <taxon>Bacillati</taxon>
        <taxon>Cyanobacteriota</taxon>
        <taxon>Cyanophyceae</taxon>
        <taxon>Nostocales</taxon>
        <taxon>Nostocaceae</taxon>
        <taxon>Nostoc</taxon>
    </lineage>
</organism>
<keyword evidence="13" id="KW-1185">Reference proteome</keyword>
<dbReference type="InterPro" id="IPR003439">
    <property type="entry name" value="ABC_transporter-like_ATP-bd"/>
</dbReference>
<evidence type="ECO:0000256" key="3">
    <source>
        <dbReference type="ARBA" id="ARBA00012438"/>
    </source>
</evidence>
<dbReference type="RefSeq" id="WP_190568709.1">
    <property type="nucleotide sequence ID" value="NZ_JACJQL010000027.1"/>
</dbReference>
<dbReference type="Gene3D" id="1.10.287.130">
    <property type="match status" value="1"/>
</dbReference>
<evidence type="ECO:0000313" key="12">
    <source>
        <dbReference type="EMBL" id="MBD2253159.1"/>
    </source>
</evidence>
<dbReference type="PANTHER" id="PTHR43394:SF7">
    <property type="entry name" value="ABC TRANSPORTER B FAMILY MEMBER 28"/>
    <property type="match status" value="1"/>
</dbReference>
<name>A0ABR8BHJ3_9NOSO</name>
<dbReference type="Proteomes" id="UP000621307">
    <property type="component" value="Unassembled WGS sequence"/>
</dbReference>
<dbReference type="CDD" id="cd00082">
    <property type="entry name" value="HisKA"/>
    <property type="match status" value="1"/>
</dbReference>
<dbReference type="InterPro" id="IPR036097">
    <property type="entry name" value="HisK_dim/P_sf"/>
</dbReference>
<dbReference type="PROSITE" id="PS00211">
    <property type="entry name" value="ABC_TRANSPORTER_1"/>
    <property type="match status" value="1"/>
</dbReference>
<feature type="domain" description="ABC transmembrane type-1" evidence="11">
    <location>
        <begin position="19"/>
        <end position="322"/>
    </location>
</feature>
<dbReference type="InterPro" id="IPR003661">
    <property type="entry name" value="HisK_dim/P_dom"/>
</dbReference>
<comment type="catalytic activity">
    <reaction evidence="1">
        <text>ATP + protein L-histidine = ADP + protein N-phospho-L-histidine.</text>
        <dbReference type="EC" id="2.7.13.3"/>
    </reaction>
</comment>
<dbReference type="SMART" id="SM00382">
    <property type="entry name" value="AAA"/>
    <property type="match status" value="1"/>
</dbReference>
<comment type="subcellular location">
    <subcellularLocation>
        <location evidence="2">Cell membrane</location>
        <topology evidence="2">Multi-pass membrane protein</topology>
    </subcellularLocation>
</comment>
<dbReference type="PROSITE" id="PS50929">
    <property type="entry name" value="ABC_TM1F"/>
    <property type="match status" value="1"/>
</dbReference>
<dbReference type="EC" id="2.7.13.3" evidence="3"/>
<evidence type="ECO:0000256" key="5">
    <source>
        <dbReference type="ARBA" id="ARBA00022741"/>
    </source>
</evidence>
<dbReference type="InterPro" id="IPR011527">
    <property type="entry name" value="ABC1_TM_dom"/>
</dbReference>
<evidence type="ECO:0000256" key="9">
    <source>
        <dbReference type="SAM" id="Phobius"/>
    </source>
</evidence>
<dbReference type="SUPFAM" id="SSF90123">
    <property type="entry name" value="ABC transporter transmembrane region"/>
    <property type="match status" value="1"/>
</dbReference>
<proteinExistence type="predicted"/>
<accession>A0ABR8BHJ3</accession>
<evidence type="ECO:0000256" key="4">
    <source>
        <dbReference type="ARBA" id="ARBA00022692"/>
    </source>
</evidence>
<dbReference type="InterPro" id="IPR039421">
    <property type="entry name" value="Type_1_exporter"/>
</dbReference>
<gene>
    <name evidence="12" type="ORF">H6G14_17895</name>
</gene>
<dbReference type="PANTHER" id="PTHR43394">
    <property type="entry name" value="ATP-DEPENDENT PERMEASE MDL1, MITOCHONDRIAL"/>
    <property type="match status" value="1"/>
</dbReference>
<feature type="transmembrane region" description="Helical" evidence="9">
    <location>
        <begin position="180"/>
        <end position="197"/>
    </location>
</feature>
<dbReference type="CDD" id="cd03251">
    <property type="entry name" value="ABCC_MsbA"/>
    <property type="match status" value="1"/>
</dbReference>
<dbReference type="GO" id="GO:0005524">
    <property type="term" value="F:ATP binding"/>
    <property type="evidence" value="ECO:0007669"/>
    <property type="project" value="UniProtKB-KW"/>
</dbReference>
<evidence type="ECO:0000256" key="6">
    <source>
        <dbReference type="ARBA" id="ARBA00022840"/>
    </source>
</evidence>
<reference evidence="12 13" key="1">
    <citation type="journal article" date="2020" name="ISME J.">
        <title>Comparative genomics reveals insights into cyanobacterial evolution and habitat adaptation.</title>
        <authorList>
            <person name="Chen M.Y."/>
            <person name="Teng W.K."/>
            <person name="Zhao L."/>
            <person name="Hu C.X."/>
            <person name="Zhou Y.K."/>
            <person name="Han B.P."/>
            <person name="Song L.R."/>
            <person name="Shu W.S."/>
        </authorList>
    </citation>
    <scope>NUCLEOTIDE SEQUENCE [LARGE SCALE GENOMIC DNA]</scope>
    <source>
        <strain evidence="12 13">FACHB-3921</strain>
    </source>
</reference>
<evidence type="ECO:0000256" key="8">
    <source>
        <dbReference type="ARBA" id="ARBA00023136"/>
    </source>
</evidence>
<dbReference type="InterPro" id="IPR027417">
    <property type="entry name" value="P-loop_NTPase"/>
</dbReference>